<evidence type="ECO:0000313" key="2">
    <source>
        <dbReference type="EMBL" id="KAK5174029.1"/>
    </source>
</evidence>
<dbReference type="RefSeq" id="XP_064662698.1">
    <property type="nucleotide sequence ID" value="XM_064798371.1"/>
</dbReference>
<evidence type="ECO:0000256" key="1">
    <source>
        <dbReference type="SAM" id="MobiDB-lite"/>
    </source>
</evidence>
<evidence type="ECO:0000313" key="3">
    <source>
        <dbReference type="Proteomes" id="UP001337655"/>
    </source>
</evidence>
<dbReference type="Proteomes" id="UP001337655">
    <property type="component" value="Unassembled WGS sequence"/>
</dbReference>
<accession>A0AAV9PKI4</accession>
<protein>
    <submittedName>
        <fullName evidence="2">Uncharacterized protein</fullName>
    </submittedName>
</protein>
<name>A0AAV9PKI4_9PEZI</name>
<proteinExistence type="predicted"/>
<keyword evidence="3" id="KW-1185">Reference proteome</keyword>
<comment type="caution">
    <text evidence="2">The sequence shown here is derived from an EMBL/GenBank/DDBJ whole genome shotgun (WGS) entry which is preliminary data.</text>
</comment>
<sequence>MAHDSFESVVRSGDTTPPLTEPDAIVTQPAAVCSVQSLDNADTSSAGSSYTPRPYLTEVLPIGLVDSIIAFTVDVAAPCRPCKHECTQPDYHKSGICHLLNLAKTCSKLRIRAQKLLHQHLRIRSFPMEDGCYTFTHETENLKTDYVLPEKQVFDMVQKNSRLVTHTAINVRSLTFDFPRRLDKSLPSRAFATAFVQLISRLPQLKTLLFNLPLYSWAQDTFREAFENHFNDTEPLSKLPVTEAQLGIFCGFGAHYCPGLMAVVGYDHYNDFRTNTRLPETLLAISQGGEASPQPAKFPLEHFEMACFWTQTTWNVVEALSQHVILKKLGVRGQLAEPPLPLDYRSGTRVKRNDFYKNLRQFKHLETLILSGNVLWNFFWKYRGTDYFELGLDPFTSVTDVVYEDELQPHHLRSFLDFRHDHFGTGELDATNRLYDKVYREFMTTLHSEGLEHIRTVWIEASLRPRQADGKLRPPDVPYYDYSKFRDVKLVRQKDGSITISRQDVRRQLTDGLVPVVGFPHRTYPDQSLGSYLKTALPLGYPRSSVVRETELPNGRNRSYPDGELAIGDEWL</sequence>
<dbReference type="EMBL" id="JAVRRT010000002">
    <property type="protein sequence ID" value="KAK5174029.1"/>
    <property type="molecule type" value="Genomic_DNA"/>
</dbReference>
<feature type="region of interest" description="Disordered" evidence="1">
    <location>
        <begin position="1"/>
        <end position="22"/>
    </location>
</feature>
<organism evidence="2 3">
    <name type="scientific">Saxophila tyrrhenica</name>
    <dbReference type="NCBI Taxonomy" id="1690608"/>
    <lineage>
        <taxon>Eukaryota</taxon>
        <taxon>Fungi</taxon>
        <taxon>Dikarya</taxon>
        <taxon>Ascomycota</taxon>
        <taxon>Pezizomycotina</taxon>
        <taxon>Dothideomycetes</taxon>
        <taxon>Dothideomycetidae</taxon>
        <taxon>Mycosphaerellales</taxon>
        <taxon>Extremaceae</taxon>
        <taxon>Saxophila</taxon>
    </lineage>
</organism>
<dbReference type="AlphaFoldDB" id="A0AAV9PKI4"/>
<gene>
    <name evidence="2" type="ORF">LTR77_001109</name>
</gene>
<reference evidence="2 3" key="1">
    <citation type="submission" date="2023-08" db="EMBL/GenBank/DDBJ databases">
        <title>Black Yeasts Isolated from many extreme environments.</title>
        <authorList>
            <person name="Coleine C."/>
            <person name="Stajich J.E."/>
            <person name="Selbmann L."/>
        </authorList>
    </citation>
    <scope>NUCLEOTIDE SEQUENCE [LARGE SCALE GENOMIC DNA]</scope>
    <source>
        <strain evidence="2 3">CCFEE 5935</strain>
    </source>
</reference>
<dbReference type="GeneID" id="89922457"/>